<dbReference type="GO" id="GO:0089713">
    <property type="term" value="C:Cbf1-Met4-Met28 complex"/>
    <property type="evidence" value="ECO:0007669"/>
    <property type="project" value="EnsemblFungi"/>
</dbReference>
<sequence>MLPDEGKPVLKKQRIDTELNVTLTDEGNIDSALLNEDTVSGIGGLSSSSRTETAHHHYEQQSDESAGANNDNDGNSEEVTAAEAEAAAAAVANATYSELIHHQDNDELEGTADGTNDDNNASNDENTVMDHADKDNEVQANDLDLEPDLIARRHSEEIRNIQEDIEKHQNETNAALRQLTGTDNNNKIPGLNDDHTDEGDDREEGNNNRSSADDRPNSEQTRILGRRGRKPLGTSAEERRESHKEVEKRRRKNINDAINVLSELLPVTESNKAAILTRAAEYIGKLKETEKANIEKWTLQKLLAEQQASQLATANEKLQAELKKAYKQIESLERKLRHLNEKTEVGIELSDNMEV</sequence>
<evidence type="ECO:0000256" key="2">
    <source>
        <dbReference type="SAM" id="MobiDB-lite"/>
    </source>
</evidence>
<feature type="domain" description="BHLH" evidence="3">
    <location>
        <begin position="238"/>
        <end position="286"/>
    </location>
</feature>
<dbReference type="InterPro" id="IPR011598">
    <property type="entry name" value="bHLH_dom"/>
</dbReference>
<dbReference type="OrthoDB" id="71302at2759"/>
<dbReference type="GO" id="GO:0019237">
    <property type="term" value="F:centromeric DNA binding"/>
    <property type="evidence" value="ECO:0007669"/>
    <property type="project" value="EnsemblFungi"/>
</dbReference>
<dbReference type="KEGG" id="ndi:NDAI_0A04030"/>
<dbReference type="RefSeq" id="XP_003667803.1">
    <property type="nucleotide sequence ID" value="XM_003667755.1"/>
</dbReference>
<feature type="coiled-coil region" evidence="1">
    <location>
        <begin position="301"/>
        <end position="342"/>
    </location>
</feature>
<dbReference type="GeneID" id="11493597"/>
<dbReference type="InterPro" id="IPR036638">
    <property type="entry name" value="HLH_DNA-bd_sf"/>
</dbReference>
<dbReference type="GO" id="GO:1900060">
    <property type="term" value="P:negative regulation of ceramide biosynthetic process"/>
    <property type="evidence" value="ECO:0007669"/>
    <property type="project" value="EnsemblFungi"/>
</dbReference>
<dbReference type="GO" id="GO:0046983">
    <property type="term" value="F:protein dimerization activity"/>
    <property type="evidence" value="ECO:0007669"/>
    <property type="project" value="InterPro"/>
</dbReference>
<dbReference type="EMBL" id="HE580267">
    <property type="protein sequence ID" value="CCD22560.1"/>
    <property type="molecule type" value="Genomic_DNA"/>
</dbReference>
<dbReference type="GO" id="GO:0007059">
    <property type="term" value="P:chromosome segregation"/>
    <property type="evidence" value="ECO:0007669"/>
    <property type="project" value="EnsemblFungi"/>
</dbReference>
<dbReference type="GO" id="GO:0006338">
    <property type="term" value="P:chromatin remodeling"/>
    <property type="evidence" value="ECO:0007669"/>
    <property type="project" value="EnsemblFungi"/>
</dbReference>
<evidence type="ECO:0000313" key="4">
    <source>
        <dbReference type="EMBL" id="CCD22560.1"/>
    </source>
</evidence>
<evidence type="ECO:0000313" key="5">
    <source>
        <dbReference type="Proteomes" id="UP000000689"/>
    </source>
</evidence>
<dbReference type="SUPFAM" id="SSF47459">
    <property type="entry name" value="HLH, helix-loop-helix DNA-binding domain"/>
    <property type="match status" value="1"/>
</dbReference>
<dbReference type="eggNOG" id="KOG1318">
    <property type="taxonomic scope" value="Eukaryota"/>
</dbReference>
<dbReference type="PANTHER" id="PTHR47787:SF1">
    <property type="entry name" value="CENTROMERE-BINDING PROTEIN 1"/>
    <property type="match status" value="1"/>
</dbReference>
<keyword evidence="5" id="KW-1185">Reference proteome</keyword>
<dbReference type="GO" id="GO:0061431">
    <property type="term" value="P:cellular response to methionine"/>
    <property type="evidence" value="ECO:0007669"/>
    <property type="project" value="EnsemblFungi"/>
</dbReference>
<keyword evidence="1" id="KW-0175">Coiled coil</keyword>
<dbReference type="OMA" id="QIMEHAE"/>
<evidence type="ECO:0000256" key="1">
    <source>
        <dbReference type="SAM" id="Coils"/>
    </source>
</evidence>
<dbReference type="GO" id="GO:0001227">
    <property type="term" value="F:DNA-binding transcription repressor activity, RNA polymerase II-specific"/>
    <property type="evidence" value="ECO:0007669"/>
    <property type="project" value="EnsemblFungi"/>
</dbReference>
<name>G0W422_NAUDC</name>
<dbReference type="Pfam" id="PF00010">
    <property type="entry name" value="HLH"/>
    <property type="match status" value="1"/>
</dbReference>
<dbReference type="GO" id="GO:0000978">
    <property type="term" value="F:RNA polymerase II cis-regulatory region sequence-specific DNA binding"/>
    <property type="evidence" value="ECO:0007669"/>
    <property type="project" value="EnsemblFungi"/>
</dbReference>
<dbReference type="STRING" id="1071378.G0W422"/>
<feature type="coiled-coil region" evidence="1">
    <location>
        <begin position="151"/>
        <end position="178"/>
    </location>
</feature>
<dbReference type="PROSITE" id="PS50888">
    <property type="entry name" value="BHLH"/>
    <property type="match status" value="1"/>
</dbReference>
<dbReference type="GO" id="GO:0001228">
    <property type="term" value="F:DNA-binding transcription activator activity, RNA polymerase II-specific"/>
    <property type="evidence" value="ECO:0007669"/>
    <property type="project" value="EnsemblFungi"/>
</dbReference>
<dbReference type="GO" id="GO:0061629">
    <property type="term" value="F:RNA polymerase II-specific DNA-binding transcription factor binding"/>
    <property type="evidence" value="ECO:0007669"/>
    <property type="project" value="EnsemblFungi"/>
</dbReference>
<feature type="region of interest" description="Disordered" evidence="2">
    <location>
        <begin position="38"/>
        <end position="128"/>
    </location>
</feature>
<organism evidence="4 5">
    <name type="scientific">Naumovozyma dairenensis (strain ATCC 10597 / BCRC 20456 / CBS 421 / NBRC 0211 / NRRL Y-12639)</name>
    <name type="common">Saccharomyces dairenensis</name>
    <dbReference type="NCBI Taxonomy" id="1071378"/>
    <lineage>
        <taxon>Eukaryota</taxon>
        <taxon>Fungi</taxon>
        <taxon>Dikarya</taxon>
        <taxon>Ascomycota</taxon>
        <taxon>Saccharomycotina</taxon>
        <taxon>Saccharomycetes</taxon>
        <taxon>Saccharomycetales</taxon>
        <taxon>Saccharomycetaceae</taxon>
        <taxon>Naumovozyma</taxon>
    </lineage>
</organism>
<dbReference type="SMART" id="SM00353">
    <property type="entry name" value="HLH"/>
    <property type="match status" value="1"/>
</dbReference>
<feature type="compositionally biased region" description="Low complexity" evidence="2">
    <location>
        <begin position="77"/>
        <end position="95"/>
    </location>
</feature>
<feature type="region of interest" description="Disordered" evidence="2">
    <location>
        <begin position="179"/>
        <end position="250"/>
    </location>
</feature>
<protein>
    <recommendedName>
        <fullName evidence="3">BHLH domain-containing protein</fullName>
    </recommendedName>
</protein>
<dbReference type="PANTHER" id="PTHR47787">
    <property type="entry name" value="CENTROMERE-BINDING PROTEIN 1"/>
    <property type="match status" value="1"/>
</dbReference>
<accession>G0W422</accession>
<feature type="compositionally biased region" description="Basic and acidic residues" evidence="2">
    <location>
        <begin position="236"/>
        <end position="248"/>
    </location>
</feature>
<dbReference type="AlphaFoldDB" id="G0W422"/>
<dbReference type="GO" id="GO:1900059">
    <property type="term" value="P:positive regulation of sulfate assimilation"/>
    <property type="evidence" value="ECO:0007669"/>
    <property type="project" value="EnsemblFungi"/>
</dbReference>
<reference evidence="4 5" key="1">
    <citation type="journal article" date="2011" name="Proc. Natl. Acad. Sci. U.S.A.">
        <title>Evolutionary erosion of yeast sex chromosomes by mating-type switching accidents.</title>
        <authorList>
            <person name="Gordon J.L."/>
            <person name="Armisen D."/>
            <person name="Proux-Wera E."/>
            <person name="Oheigeartaigh S.S."/>
            <person name="Byrne K.P."/>
            <person name="Wolfe K.H."/>
        </authorList>
    </citation>
    <scope>NUCLEOTIDE SEQUENCE [LARGE SCALE GENOMIC DNA]</scope>
    <source>
        <strain evidence="5">ATCC 10597 / BCRC 20456 / CBS 421 / NBRC 0211 / NRRL Y-12639</strain>
    </source>
</reference>
<dbReference type="GO" id="GO:0005634">
    <property type="term" value="C:nucleus"/>
    <property type="evidence" value="ECO:0007669"/>
    <property type="project" value="TreeGrafter"/>
</dbReference>
<dbReference type="Proteomes" id="UP000000689">
    <property type="component" value="Chromosome 1"/>
</dbReference>
<feature type="compositionally biased region" description="Polar residues" evidence="2">
    <location>
        <begin position="63"/>
        <end position="73"/>
    </location>
</feature>
<dbReference type="GO" id="GO:0000776">
    <property type="term" value="C:kinetochore"/>
    <property type="evidence" value="ECO:0007669"/>
    <property type="project" value="EnsemblFungi"/>
</dbReference>
<evidence type="ECO:0000259" key="3">
    <source>
        <dbReference type="PROSITE" id="PS50888"/>
    </source>
</evidence>
<gene>
    <name evidence="4" type="primary">NDAI0A04030</name>
    <name evidence="4" type="ordered locus">NDAI_0A04030</name>
</gene>
<feature type="compositionally biased region" description="Polar residues" evidence="2">
    <location>
        <begin position="113"/>
        <end position="126"/>
    </location>
</feature>
<dbReference type="GO" id="GO:1900090">
    <property type="term" value="P:positive regulation of inositol biosynthetic process"/>
    <property type="evidence" value="ECO:0007669"/>
    <property type="project" value="EnsemblFungi"/>
</dbReference>
<dbReference type="HOGENOM" id="CLU_046871_0_1_1"/>
<proteinExistence type="predicted"/>
<dbReference type="Gene3D" id="4.10.280.10">
    <property type="entry name" value="Helix-loop-helix DNA-binding domain"/>
    <property type="match status" value="1"/>
</dbReference>